<keyword evidence="2" id="KW-0238">DNA-binding</keyword>
<comment type="caution">
    <text evidence="5">The sequence shown here is derived from an EMBL/GenBank/DDBJ whole genome shotgun (WGS) entry which is preliminary data.</text>
</comment>
<dbReference type="Proteomes" id="UP000244450">
    <property type="component" value="Unassembled WGS sequence"/>
</dbReference>
<dbReference type="OrthoDB" id="2666928at2"/>
<dbReference type="PANTHER" id="PTHR47893:SF1">
    <property type="entry name" value="REGULATORY PROTEIN PCHR"/>
    <property type="match status" value="1"/>
</dbReference>
<dbReference type="PANTHER" id="PTHR47893">
    <property type="entry name" value="REGULATORY PROTEIN PCHR"/>
    <property type="match status" value="1"/>
</dbReference>
<dbReference type="PROSITE" id="PS01124">
    <property type="entry name" value="HTH_ARAC_FAMILY_2"/>
    <property type="match status" value="1"/>
</dbReference>
<dbReference type="InterPro" id="IPR053142">
    <property type="entry name" value="PchR_regulatory_protein"/>
</dbReference>
<accession>A0A2T7BPA2</accession>
<keyword evidence="6" id="KW-1185">Reference proteome</keyword>
<dbReference type="EMBL" id="QCYK01000001">
    <property type="protein sequence ID" value="PUZ29470.1"/>
    <property type="molecule type" value="Genomic_DNA"/>
</dbReference>
<dbReference type="Pfam" id="PF12833">
    <property type="entry name" value="HTH_18"/>
    <property type="match status" value="1"/>
</dbReference>
<protein>
    <recommendedName>
        <fullName evidence="4">HTH araC/xylS-type domain-containing protein</fullName>
    </recommendedName>
</protein>
<evidence type="ECO:0000313" key="6">
    <source>
        <dbReference type="Proteomes" id="UP000244450"/>
    </source>
</evidence>
<dbReference type="SMART" id="SM00342">
    <property type="entry name" value="HTH_ARAC"/>
    <property type="match status" value="1"/>
</dbReference>
<evidence type="ECO:0000256" key="1">
    <source>
        <dbReference type="ARBA" id="ARBA00023015"/>
    </source>
</evidence>
<reference evidence="5 6" key="1">
    <citation type="submission" date="2018-04" db="EMBL/GenBank/DDBJ databases">
        <title>Chitinophaga fuyangensis sp. nov., isolated from soil in a chemical factory.</title>
        <authorList>
            <person name="Chen K."/>
        </authorList>
    </citation>
    <scope>NUCLEOTIDE SEQUENCE [LARGE SCALE GENOMIC DNA]</scope>
    <source>
        <strain evidence="5 6">LY-1</strain>
    </source>
</reference>
<keyword evidence="3" id="KW-0804">Transcription</keyword>
<dbReference type="GO" id="GO:0003700">
    <property type="term" value="F:DNA-binding transcription factor activity"/>
    <property type="evidence" value="ECO:0007669"/>
    <property type="project" value="InterPro"/>
</dbReference>
<dbReference type="PROSITE" id="PS00041">
    <property type="entry name" value="HTH_ARAC_FAMILY_1"/>
    <property type="match status" value="1"/>
</dbReference>
<dbReference type="SUPFAM" id="SSF46689">
    <property type="entry name" value="Homeodomain-like"/>
    <property type="match status" value="1"/>
</dbReference>
<evidence type="ECO:0000256" key="2">
    <source>
        <dbReference type="ARBA" id="ARBA00023125"/>
    </source>
</evidence>
<evidence type="ECO:0000259" key="4">
    <source>
        <dbReference type="PROSITE" id="PS01124"/>
    </source>
</evidence>
<name>A0A2T7BPA2_9BACT</name>
<dbReference type="InterPro" id="IPR018062">
    <property type="entry name" value="HTH_AraC-typ_CS"/>
</dbReference>
<keyword evidence="1" id="KW-0805">Transcription regulation</keyword>
<dbReference type="GO" id="GO:0043565">
    <property type="term" value="F:sequence-specific DNA binding"/>
    <property type="evidence" value="ECO:0007669"/>
    <property type="project" value="InterPro"/>
</dbReference>
<proteinExistence type="predicted"/>
<dbReference type="InterPro" id="IPR018060">
    <property type="entry name" value="HTH_AraC"/>
</dbReference>
<gene>
    <name evidence="5" type="ORF">DCC81_08480</name>
</gene>
<dbReference type="AlphaFoldDB" id="A0A2T7BPA2"/>
<evidence type="ECO:0000256" key="3">
    <source>
        <dbReference type="ARBA" id="ARBA00023163"/>
    </source>
</evidence>
<dbReference type="InterPro" id="IPR009057">
    <property type="entry name" value="Homeodomain-like_sf"/>
</dbReference>
<organism evidence="5 6">
    <name type="scientific">Chitinophaga parva</name>
    <dbReference type="NCBI Taxonomy" id="2169414"/>
    <lineage>
        <taxon>Bacteria</taxon>
        <taxon>Pseudomonadati</taxon>
        <taxon>Bacteroidota</taxon>
        <taxon>Chitinophagia</taxon>
        <taxon>Chitinophagales</taxon>
        <taxon>Chitinophagaceae</taxon>
        <taxon>Chitinophaga</taxon>
    </lineage>
</organism>
<sequence>MRFQLAEALGMLGSTGLPVPGCYQEYVYTFADPVFASHPFVDIIVQERKVQHFLIASHVVVVKEPVWLDLHTDESACTLYCMLRGNLECAMEGFPQPVWFVQGQYFLFCVSKGTHRAFFEPGVYQSFYINFSPHFLAEIAPAHDPVLQLAWQRQQSAALTGSLWYPLYECMDELRNDTADSRDNDQRLINVMEHMLLLVVDRKRGRGIADSRTMIDESVLYSVQHYINFHLFEPLNLQSLARRFGLQPLEVQEMFLRRSRNTVEVFVFSQRMEMARQLLENTRLRIAEILQQVGYKRRGLFTKAYQEHFNMLPSQSRRPSSRMRLPRY</sequence>
<feature type="domain" description="HTH araC/xylS-type" evidence="4">
    <location>
        <begin position="221"/>
        <end position="319"/>
    </location>
</feature>
<dbReference type="RefSeq" id="WP_108686107.1">
    <property type="nucleotide sequence ID" value="NZ_QCYK01000001.1"/>
</dbReference>
<dbReference type="Gene3D" id="1.10.10.60">
    <property type="entry name" value="Homeodomain-like"/>
    <property type="match status" value="1"/>
</dbReference>
<evidence type="ECO:0000313" key="5">
    <source>
        <dbReference type="EMBL" id="PUZ29470.1"/>
    </source>
</evidence>